<keyword evidence="1" id="KW-0175">Coiled coil</keyword>
<feature type="domain" description="PID" evidence="3">
    <location>
        <begin position="6"/>
        <end position="52"/>
    </location>
</feature>
<dbReference type="Proteomes" id="UP000267606">
    <property type="component" value="Unassembled WGS sequence"/>
</dbReference>
<feature type="coiled-coil region" evidence="1">
    <location>
        <begin position="63"/>
        <end position="93"/>
    </location>
</feature>
<gene>
    <name evidence="4" type="ORF">OFLC_LOCUS4797</name>
</gene>
<dbReference type="PANTHER" id="PTHR11232">
    <property type="entry name" value="PHOSPHOTYROSINE INTERACTION DOMAIN-CONTAINING FAMILY MEMBER"/>
    <property type="match status" value="1"/>
</dbReference>
<evidence type="ECO:0000313" key="5">
    <source>
        <dbReference type="Proteomes" id="UP000267606"/>
    </source>
</evidence>
<dbReference type="SUPFAM" id="SSF50729">
    <property type="entry name" value="PH domain-like"/>
    <property type="match status" value="1"/>
</dbReference>
<dbReference type="WBParaSite" id="OFLC_0000479601-mRNA-1">
    <property type="protein sequence ID" value="OFLC_0000479601-mRNA-1"/>
    <property type="gene ID" value="OFLC_0000479601"/>
</dbReference>
<feature type="region of interest" description="Disordered" evidence="2">
    <location>
        <begin position="278"/>
        <end position="301"/>
    </location>
</feature>
<dbReference type="STRING" id="387005.A0A183HBD5"/>
<dbReference type="AlphaFoldDB" id="A0A183HBD5"/>
<keyword evidence="5" id="KW-1185">Reference proteome</keyword>
<dbReference type="InterPro" id="IPR006020">
    <property type="entry name" value="PTB/PI_dom"/>
</dbReference>
<dbReference type="InterPro" id="IPR011993">
    <property type="entry name" value="PH-like_dom_sf"/>
</dbReference>
<evidence type="ECO:0000313" key="4">
    <source>
        <dbReference type="EMBL" id="VDO41083.1"/>
    </source>
</evidence>
<dbReference type="InterPro" id="IPR051133">
    <property type="entry name" value="Adapter_Engulfment-Domain"/>
</dbReference>
<protein>
    <submittedName>
        <fullName evidence="6">PID domain-containing protein</fullName>
    </submittedName>
</protein>
<organism evidence="6">
    <name type="scientific">Onchocerca flexuosa</name>
    <dbReference type="NCBI Taxonomy" id="387005"/>
    <lineage>
        <taxon>Eukaryota</taxon>
        <taxon>Metazoa</taxon>
        <taxon>Ecdysozoa</taxon>
        <taxon>Nematoda</taxon>
        <taxon>Chromadorea</taxon>
        <taxon>Rhabditida</taxon>
        <taxon>Spirurina</taxon>
        <taxon>Spiruromorpha</taxon>
        <taxon>Filarioidea</taxon>
        <taxon>Onchocercidae</taxon>
        <taxon>Onchocerca</taxon>
    </lineage>
</organism>
<dbReference type="PROSITE" id="PS01179">
    <property type="entry name" value="PID"/>
    <property type="match status" value="1"/>
</dbReference>
<evidence type="ECO:0000256" key="2">
    <source>
        <dbReference type="SAM" id="MobiDB-lite"/>
    </source>
</evidence>
<proteinExistence type="predicted"/>
<evidence type="ECO:0000313" key="6">
    <source>
        <dbReference type="WBParaSite" id="OFLC_0000479601-mRNA-1"/>
    </source>
</evidence>
<sequence>MFQDKRVFSFIAKAESSARHDCFVFLSEKLAEQITLTIGEAFDLAYQKFLEKNGRDLENKKQLIMLRKRIAELEQENNELKEKLYALQKQKESSVPPLPTSPMPREPPPGIIPNLMNDIIPAIVPPPAIPRRHHTNTTVITDQTKTMMISDPIANFPQVGRRLENLQLDKMEDLFDDEFDPRADEKKKIAAGGKKEKDKFGLDPFGDDFMNDVLSLERKPVSDVPSTSKHEPTPEQFDEMLSIVDKRLTELRDGFASGILAMGDTGDAARDLHNIYSTTVQSPETNTGEKDQTKATQNGHT</sequence>
<reference evidence="6" key="1">
    <citation type="submission" date="2016-06" db="UniProtKB">
        <authorList>
            <consortium name="WormBaseParasite"/>
        </authorList>
    </citation>
    <scope>IDENTIFICATION</scope>
</reference>
<dbReference type="EMBL" id="UZAJ01003832">
    <property type="protein sequence ID" value="VDO41083.1"/>
    <property type="molecule type" value="Genomic_DNA"/>
</dbReference>
<dbReference type="Gene3D" id="2.30.29.30">
    <property type="entry name" value="Pleckstrin-homology domain (PH domain)/Phosphotyrosine-binding domain (PTB)"/>
    <property type="match status" value="1"/>
</dbReference>
<reference evidence="4 5" key="2">
    <citation type="submission" date="2018-11" db="EMBL/GenBank/DDBJ databases">
        <authorList>
            <consortium name="Pathogen Informatics"/>
        </authorList>
    </citation>
    <scope>NUCLEOTIDE SEQUENCE [LARGE SCALE GENOMIC DNA]</scope>
</reference>
<accession>A0A183HBD5</accession>
<dbReference type="PANTHER" id="PTHR11232:SF77">
    <property type="entry name" value="GULP PTB DOMAIN CONTAINING ENGULFMENT ADAPTOR 1"/>
    <property type="match status" value="1"/>
</dbReference>
<name>A0A183HBD5_9BILA</name>
<evidence type="ECO:0000259" key="3">
    <source>
        <dbReference type="PROSITE" id="PS01179"/>
    </source>
</evidence>
<evidence type="ECO:0000256" key="1">
    <source>
        <dbReference type="SAM" id="Coils"/>
    </source>
</evidence>
<dbReference type="Pfam" id="PF00640">
    <property type="entry name" value="PID"/>
    <property type="match status" value="1"/>
</dbReference>